<organism evidence="12 13">
    <name type="scientific">Corynascus novoguineensis</name>
    <dbReference type="NCBI Taxonomy" id="1126955"/>
    <lineage>
        <taxon>Eukaryota</taxon>
        <taxon>Fungi</taxon>
        <taxon>Dikarya</taxon>
        <taxon>Ascomycota</taxon>
        <taxon>Pezizomycotina</taxon>
        <taxon>Sordariomycetes</taxon>
        <taxon>Sordariomycetidae</taxon>
        <taxon>Sordariales</taxon>
        <taxon>Chaetomiaceae</taxon>
        <taxon>Corynascus</taxon>
    </lineage>
</organism>
<feature type="transmembrane region" description="Helical" evidence="10">
    <location>
        <begin position="176"/>
        <end position="197"/>
    </location>
</feature>
<dbReference type="PANTHER" id="PTHR12791">
    <property type="entry name" value="GOLGI SNARE BET1-RELATED"/>
    <property type="match status" value="1"/>
</dbReference>
<evidence type="ECO:0000256" key="6">
    <source>
        <dbReference type="ARBA" id="ARBA00023034"/>
    </source>
</evidence>
<keyword evidence="4" id="KW-0653">Protein transport</keyword>
<evidence type="ECO:0000256" key="4">
    <source>
        <dbReference type="ARBA" id="ARBA00022927"/>
    </source>
</evidence>
<protein>
    <recommendedName>
        <fullName evidence="11">t-SNARE coiled-coil homology domain-containing protein</fullName>
    </recommendedName>
</protein>
<dbReference type="AlphaFoldDB" id="A0AAN7D3P1"/>
<reference evidence="12" key="2">
    <citation type="submission" date="2023-05" db="EMBL/GenBank/DDBJ databases">
        <authorList>
            <consortium name="Lawrence Berkeley National Laboratory"/>
            <person name="Steindorff A."/>
            <person name="Hensen N."/>
            <person name="Bonometti L."/>
            <person name="Westerberg I."/>
            <person name="Brannstrom I.O."/>
            <person name="Guillou S."/>
            <person name="Cros-Aarteil S."/>
            <person name="Calhoun S."/>
            <person name="Haridas S."/>
            <person name="Kuo A."/>
            <person name="Mondo S."/>
            <person name="Pangilinan J."/>
            <person name="Riley R."/>
            <person name="Labutti K."/>
            <person name="Andreopoulos B."/>
            <person name="Lipzen A."/>
            <person name="Chen C."/>
            <person name="Yanf M."/>
            <person name="Daum C."/>
            <person name="Ng V."/>
            <person name="Clum A."/>
            <person name="Ohm R."/>
            <person name="Martin F."/>
            <person name="Silar P."/>
            <person name="Natvig D."/>
            <person name="Lalanne C."/>
            <person name="Gautier V."/>
            <person name="Ament-Velasquez S.L."/>
            <person name="Kruys A."/>
            <person name="Hutchinson M.I."/>
            <person name="Powell A.J."/>
            <person name="Barry K."/>
            <person name="Miller A.N."/>
            <person name="Grigoriev I.V."/>
            <person name="Debuchy R."/>
            <person name="Gladieux P."/>
            <person name="Thoren M.H."/>
            <person name="Johannesson H."/>
        </authorList>
    </citation>
    <scope>NUCLEOTIDE SEQUENCE</scope>
    <source>
        <strain evidence="12">CBS 359.72</strain>
    </source>
</reference>
<dbReference type="EMBL" id="MU857602">
    <property type="protein sequence ID" value="KAK4252052.1"/>
    <property type="molecule type" value="Genomic_DNA"/>
</dbReference>
<keyword evidence="5 10" id="KW-1133">Transmembrane helix</keyword>
<dbReference type="PROSITE" id="PS50192">
    <property type="entry name" value="T_SNARE"/>
    <property type="match status" value="1"/>
</dbReference>
<evidence type="ECO:0000256" key="10">
    <source>
        <dbReference type="SAM" id="Phobius"/>
    </source>
</evidence>
<keyword evidence="13" id="KW-1185">Reference proteome</keyword>
<proteinExistence type="predicted"/>
<gene>
    <name evidence="12" type="ORF">C7999DRAFT_27292</name>
</gene>
<keyword evidence="6" id="KW-0333">Golgi apparatus</keyword>
<dbReference type="FunFam" id="1.20.5.110:FF:000057">
    <property type="entry name" value="SNARE complex subunit (Bet1), putative"/>
    <property type="match status" value="1"/>
</dbReference>
<dbReference type="GO" id="GO:0015031">
    <property type="term" value="P:protein transport"/>
    <property type="evidence" value="ECO:0007669"/>
    <property type="project" value="UniProtKB-KW"/>
</dbReference>
<evidence type="ECO:0000256" key="9">
    <source>
        <dbReference type="SAM" id="MobiDB-lite"/>
    </source>
</evidence>
<dbReference type="Gene3D" id="1.20.5.110">
    <property type="match status" value="1"/>
</dbReference>
<keyword evidence="3 10" id="KW-0812">Transmembrane</keyword>
<evidence type="ECO:0000313" key="12">
    <source>
        <dbReference type="EMBL" id="KAK4252052.1"/>
    </source>
</evidence>
<name>A0AAN7D3P1_9PEZI</name>
<sequence>MTNDSAPPSRFASSSLHQRDSRNDLFKGYTGGSASSRPVSASPSRQLHQQQQQYGGNGYGYGGYHHQPSGSTGIGASGSSHLGVPGGGGGYRPATPNRKGQYSDAVLNELESQNEQQVEGIMGKVKLLKDMTVAIGDEIRDSSALAEKMNEGFDQTRLRVGRTMNRMLVMAERTGVGWRVWLAFFAAVIFLFIYVWLF</sequence>
<dbReference type="Proteomes" id="UP001303647">
    <property type="component" value="Unassembled WGS sequence"/>
</dbReference>
<accession>A0AAN7D3P1</accession>
<feature type="compositionally biased region" description="Polar residues" evidence="9">
    <location>
        <begin position="1"/>
        <end position="16"/>
    </location>
</feature>
<evidence type="ECO:0000259" key="11">
    <source>
        <dbReference type="PROSITE" id="PS50192"/>
    </source>
</evidence>
<dbReference type="CDD" id="cd15853">
    <property type="entry name" value="SNARE_Bet1"/>
    <property type="match status" value="1"/>
</dbReference>
<evidence type="ECO:0000256" key="5">
    <source>
        <dbReference type="ARBA" id="ARBA00022989"/>
    </source>
</evidence>
<evidence type="ECO:0000256" key="7">
    <source>
        <dbReference type="ARBA" id="ARBA00023136"/>
    </source>
</evidence>
<evidence type="ECO:0000256" key="8">
    <source>
        <dbReference type="ARBA" id="ARBA00046280"/>
    </source>
</evidence>
<dbReference type="SUPFAM" id="SSF58038">
    <property type="entry name" value="SNARE fusion complex"/>
    <property type="match status" value="1"/>
</dbReference>
<dbReference type="InterPro" id="IPR000727">
    <property type="entry name" value="T_SNARE_dom"/>
</dbReference>
<evidence type="ECO:0000256" key="2">
    <source>
        <dbReference type="ARBA" id="ARBA00022448"/>
    </source>
</evidence>
<comment type="caution">
    <text evidence="12">The sequence shown here is derived from an EMBL/GenBank/DDBJ whole genome shotgun (WGS) entry which is preliminary data.</text>
</comment>
<comment type="subcellular location">
    <subcellularLocation>
        <location evidence="8">Endomembrane system</location>
        <topology evidence="8">Single-pass type IV membrane protein</topology>
    </subcellularLocation>
    <subcellularLocation>
        <location evidence="1">Golgi apparatus membrane</location>
    </subcellularLocation>
</comment>
<feature type="region of interest" description="Disordered" evidence="9">
    <location>
        <begin position="1"/>
        <end position="100"/>
    </location>
</feature>
<reference evidence="12" key="1">
    <citation type="journal article" date="2023" name="Mol. Phylogenet. Evol.">
        <title>Genome-scale phylogeny and comparative genomics of the fungal order Sordariales.</title>
        <authorList>
            <person name="Hensen N."/>
            <person name="Bonometti L."/>
            <person name="Westerberg I."/>
            <person name="Brannstrom I.O."/>
            <person name="Guillou S."/>
            <person name="Cros-Aarteil S."/>
            <person name="Calhoun S."/>
            <person name="Haridas S."/>
            <person name="Kuo A."/>
            <person name="Mondo S."/>
            <person name="Pangilinan J."/>
            <person name="Riley R."/>
            <person name="LaButti K."/>
            <person name="Andreopoulos B."/>
            <person name="Lipzen A."/>
            <person name="Chen C."/>
            <person name="Yan M."/>
            <person name="Daum C."/>
            <person name="Ng V."/>
            <person name="Clum A."/>
            <person name="Steindorff A."/>
            <person name="Ohm R.A."/>
            <person name="Martin F."/>
            <person name="Silar P."/>
            <person name="Natvig D.O."/>
            <person name="Lalanne C."/>
            <person name="Gautier V."/>
            <person name="Ament-Velasquez S.L."/>
            <person name="Kruys A."/>
            <person name="Hutchinson M.I."/>
            <person name="Powell A.J."/>
            <person name="Barry K."/>
            <person name="Miller A.N."/>
            <person name="Grigoriev I.V."/>
            <person name="Debuchy R."/>
            <person name="Gladieux P."/>
            <person name="Hiltunen Thoren M."/>
            <person name="Johannesson H."/>
        </authorList>
    </citation>
    <scope>NUCLEOTIDE SEQUENCE</scope>
    <source>
        <strain evidence="12">CBS 359.72</strain>
    </source>
</reference>
<feature type="compositionally biased region" description="Low complexity" evidence="9">
    <location>
        <begin position="32"/>
        <end position="54"/>
    </location>
</feature>
<dbReference type="GO" id="GO:0000139">
    <property type="term" value="C:Golgi membrane"/>
    <property type="evidence" value="ECO:0007669"/>
    <property type="project" value="UniProtKB-SubCell"/>
</dbReference>
<evidence type="ECO:0000256" key="1">
    <source>
        <dbReference type="ARBA" id="ARBA00004394"/>
    </source>
</evidence>
<feature type="domain" description="T-SNARE coiled-coil homology" evidence="11">
    <location>
        <begin position="108"/>
        <end position="170"/>
    </location>
</feature>
<keyword evidence="2" id="KW-0813">Transport</keyword>
<evidence type="ECO:0000256" key="3">
    <source>
        <dbReference type="ARBA" id="ARBA00022692"/>
    </source>
</evidence>
<evidence type="ECO:0000313" key="13">
    <source>
        <dbReference type="Proteomes" id="UP001303647"/>
    </source>
</evidence>
<keyword evidence="7 10" id="KW-0472">Membrane</keyword>
<dbReference type="InterPro" id="IPR039899">
    <property type="entry name" value="BET1_SNARE"/>
</dbReference>